<keyword evidence="1" id="KW-1133">Transmembrane helix</keyword>
<dbReference type="OrthoDB" id="5405880at2"/>
<reference evidence="2 3" key="1">
    <citation type="submission" date="2015-07" db="EMBL/GenBank/DDBJ databases">
        <title>Isolation and Genomic Characterization of a Novel Halophilic Metal-Reducing Deltaproteobacterium from the Deep Subsurface.</title>
        <authorList>
            <person name="Badalamenti J.P."/>
            <person name="Summers Z.M."/>
            <person name="Gralnick J.A."/>
            <person name="Bond D.R."/>
        </authorList>
    </citation>
    <scope>NUCLEOTIDE SEQUENCE [LARGE SCALE GENOMIC DNA]</scope>
    <source>
        <strain evidence="2 3">WTL</strain>
    </source>
</reference>
<dbReference type="RefSeq" id="WP_053550807.1">
    <property type="nucleotide sequence ID" value="NZ_CP010802.1"/>
</dbReference>
<gene>
    <name evidence="2" type="ORF">DSOUD_1968</name>
</gene>
<evidence type="ECO:0000313" key="2">
    <source>
        <dbReference type="EMBL" id="ALC16737.1"/>
    </source>
</evidence>
<name>A0A0M4DHY3_9BACT</name>
<protein>
    <submittedName>
        <fullName evidence="2">Uncharacterized protein</fullName>
    </submittedName>
</protein>
<feature type="transmembrane region" description="Helical" evidence="1">
    <location>
        <begin position="133"/>
        <end position="152"/>
    </location>
</feature>
<organism evidence="2 3">
    <name type="scientific">Desulfuromonas soudanensis</name>
    <dbReference type="NCBI Taxonomy" id="1603606"/>
    <lineage>
        <taxon>Bacteria</taxon>
        <taxon>Pseudomonadati</taxon>
        <taxon>Thermodesulfobacteriota</taxon>
        <taxon>Desulfuromonadia</taxon>
        <taxon>Desulfuromonadales</taxon>
        <taxon>Desulfuromonadaceae</taxon>
        <taxon>Desulfuromonas</taxon>
    </lineage>
</organism>
<dbReference type="STRING" id="1603606.DSOUD_1968"/>
<keyword evidence="1" id="KW-0812">Transmembrane</keyword>
<keyword evidence="3" id="KW-1185">Reference proteome</keyword>
<feature type="transmembrane region" description="Helical" evidence="1">
    <location>
        <begin position="45"/>
        <end position="65"/>
    </location>
</feature>
<feature type="transmembrane region" description="Helical" evidence="1">
    <location>
        <begin position="232"/>
        <end position="251"/>
    </location>
</feature>
<keyword evidence="1" id="KW-0472">Membrane</keyword>
<feature type="transmembrane region" description="Helical" evidence="1">
    <location>
        <begin position="184"/>
        <end position="211"/>
    </location>
</feature>
<evidence type="ECO:0000313" key="3">
    <source>
        <dbReference type="Proteomes" id="UP000057158"/>
    </source>
</evidence>
<feature type="transmembrane region" description="Helical" evidence="1">
    <location>
        <begin position="77"/>
        <end position="94"/>
    </location>
</feature>
<sequence>MPYPPFTTFGRSNRRLILGLIAAHLLWSGALLGLCAAGRLMEAPGLWWAAGFLALQLYAAGQLILPVLRLHPFDRSRLFYLFWGLVLAMSIWLINQVSPGEAWSPLLTVLKSGLLLLVATLTGTVLARHITRLWEILPICLVMTLADLVSFFHGPTAGFAREIEQYYRRPEGPVPLIDMVLVKLVFPGTVGLAPVFGISDWIMVVFFAVVASRHGVNDNLFGTPGETLARQGRIGSYLPVSVAALFAGTVLAQATGLFIPALPLIALIVLLWYAGRFLLRRRAG</sequence>
<dbReference type="EMBL" id="CP010802">
    <property type="protein sequence ID" value="ALC16737.1"/>
    <property type="molecule type" value="Genomic_DNA"/>
</dbReference>
<feature type="transmembrane region" description="Helical" evidence="1">
    <location>
        <begin position="257"/>
        <end position="279"/>
    </location>
</feature>
<dbReference type="Proteomes" id="UP000057158">
    <property type="component" value="Chromosome"/>
</dbReference>
<evidence type="ECO:0000256" key="1">
    <source>
        <dbReference type="SAM" id="Phobius"/>
    </source>
</evidence>
<dbReference type="KEGG" id="des:DSOUD_1968"/>
<dbReference type="PATRIC" id="fig|1603606.3.peg.2126"/>
<proteinExistence type="predicted"/>
<dbReference type="AlphaFoldDB" id="A0A0M4DHY3"/>
<feature type="transmembrane region" description="Helical" evidence="1">
    <location>
        <begin position="106"/>
        <end position="126"/>
    </location>
</feature>
<accession>A0A0M4DHY3</accession>